<dbReference type="SUPFAM" id="SSF51735">
    <property type="entry name" value="NAD(P)-binding Rossmann-fold domains"/>
    <property type="match status" value="1"/>
</dbReference>
<evidence type="ECO:0000256" key="4">
    <source>
        <dbReference type="ARBA" id="ARBA00023002"/>
    </source>
</evidence>
<gene>
    <name evidence="7" type="ORF">PYM288_LOCUS11839</name>
</gene>
<dbReference type="InterPro" id="IPR036291">
    <property type="entry name" value="NAD(P)-bd_dom_sf"/>
</dbReference>
<dbReference type="SUPFAM" id="SSF50129">
    <property type="entry name" value="GroES-like"/>
    <property type="match status" value="1"/>
</dbReference>
<dbReference type="AlphaFoldDB" id="A0A814CQW8"/>
<keyword evidence="2 5" id="KW-0479">Metal-binding</keyword>
<proteinExistence type="inferred from homology"/>
<comment type="similarity">
    <text evidence="5">Belongs to the zinc-containing alcohol dehydrogenase family.</text>
</comment>
<feature type="domain" description="Enoyl reductase (ER)" evidence="6">
    <location>
        <begin position="12"/>
        <end position="345"/>
    </location>
</feature>
<keyword evidence="3 5" id="KW-0862">Zinc</keyword>
<dbReference type="CDD" id="cd05283">
    <property type="entry name" value="CAD1"/>
    <property type="match status" value="1"/>
</dbReference>
<accession>A0A814CQW8</accession>
<reference evidence="7" key="1">
    <citation type="submission" date="2021-02" db="EMBL/GenBank/DDBJ databases">
        <authorList>
            <person name="Nowell W R."/>
        </authorList>
    </citation>
    <scope>NUCLEOTIDE SEQUENCE</scope>
</reference>
<dbReference type="GO" id="GO:0016616">
    <property type="term" value="F:oxidoreductase activity, acting on the CH-OH group of donors, NAD or NADP as acceptor"/>
    <property type="evidence" value="ECO:0007669"/>
    <property type="project" value="InterPro"/>
</dbReference>
<organism evidence="7 8">
    <name type="scientific">Rotaria sordida</name>
    <dbReference type="NCBI Taxonomy" id="392033"/>
    <lineage>
        <taxon>Eukaryota</taxon>
        <taxon>Metazoa</taxon>
        <taxon>Spiralia</taxon>
        <taxon>Gnathifera</taxon>
        <taxon>Rotifera</taxon>
        <taxon>Eurotatoria</taxon>
        <taxon>Bdelloidea</taxon>
        <taxon>Philodinida</taxon>
        <taxon>Philodinidae</taxon>
        <taxon>Rotaria</taxon>
    </lineage>
</organism>
<dbReference type="InterPro" id="IPR013149">
    <property type="entry name" value="ADH-like_C"/>
</dbReference>
<dbReference type="SMART" id="SM00829">
    <property type="entry name" value="PKS_ER"/>
    <property type="match status" value="1"/>
</dbReference>
<evidence type="ECO:0000259" key="6">
    <source>
        <dbReference type="SMART" id="SM00829"/>
    </source>
</evidence>
<dbReference type="Gene3D" id="3.40.50.720">
    <property type="entry name" value="NAD(P)-binding Rossmann-like Domain"/>
    <property type="match status" value="1"/>
</dbReference>
<comment type="caution">
    <text evidence="7">The sequence shown here is derived from an EMBL/GenBank/DDBJ whole genome shotgun (WGS) entry which is preliminary data.</text>
</comment>
<dbReference type="FunFam" id="3.40.50.720:FF:000022">
    <property type="entry name" value="Cinnamyl alcohol dehydrogenase"/>
    <property type="match status" value="1"/>
</dbReference>
<evidence type="ECO:0000256" key="1">
    <source>
        <dbReference type="ARBA" id="ARBA00001947"/>
    </source>
</evidence>
<dbReference type="EMBL" id="CAJNOH010000208">
    <property type="protein sequence ID" value="CAF0945673.1"/>
    <property type="molecule type" value="Genomic_DNA"/>
</dbReference>
<dbReference type="InterPro" id="IPR002328">
    <property type="entry name" value="ADH_Zn_CS"/>
</dbReference>
<evidence type="ECO:0000256" key="2">
    <source>
        <dbReference type="ARBA" id="ARBA00022723"/>
    </source>
</evidence>
<dbReference type="InterPro" id="IPR013154">
    <property type="entry name" value="ADH-like_N"/>
</dbReference>
<dbReference type="PROSITE" id="PS00059">
    <property type="entry name" value="ADH_ZINC"/>
    <property type="match status" value="1"/>
</dbReference>
<evidence type="ECO:0000256" key="3">
    <source>
        <dbReference type="ARBA" id="ARBA00022833"/>
    </source>
</evidence>
<dbReference type="GO" id="GO:0008270">
    <property type="term" value="F:zinc ion binding"/>
    <property type="evidence" value="ECO:0007669"/>
    <property type="project" value="InterPro"/>
</dbReference>
<dbReference type="InterPro" id="IPR047109">
    <property type="entry name" value="CAD-like"/>
</dbReference>
<dbReference type="Pfam" id="PF08240">
    <property type="entry name" value="ADH_N"/>
    <property type="match status" value="1"/>
</dbReference>
<protein>
    <recommendedName>
        <fullName evidence="6">Enoyl reductase (ER) domain-containing protein</fullName>
    </recommendedName>
</protein>
<dbReference type="Proteomes" id="UP000663854">
    <property type="component" value="Unassembled WGS sequence"/>
</dbReference>
<dbReference type="InterPro" id="IPR020843">
    <property type="entry name" value="ER"/>
</dbReference>
<dbReference type="PANTHER" id="PTHR42683">
    <property type="entry name" value="ALDEHYDE REDUCTASE"/>
    <property type="match status" value="1"/>
</dbReference>
<keyword evidence="4" id="KW-0560">Oxidoreductase</keyword>
<evidence type="ECO:0000256" key="5">
    <source>
        <dbReference type="RuleBase" id="RU361277"/>
    </source>
</evidence>
<comment type="cofactor">
    <cofactor evidence="1 5">
        <name>Zn(2+)</name>
        <dbReference type="ChEBI" id="CHEBI:29105"/>
    </cofactor>
</comment>
<dbReference type="Pfam" id="PF00107">
    <property type="entry name" value="ADH_zinc_N"/>
    <property type="match status" value="1"/>
</dbReference>
<evidence type="ECO:0000313" key="8">
    <source>
        <dbReference type="Proteomes" id="UP000663854"/>
    </source>
</evidence>
<dbReference type="InterPro" id="IPR011032">
    <property type="entry name" value="GroES-like_sf"/>
</dbReference>
<sequence length="352" mass="38615">METPAKGWAVYGAVGEFKLFEFKRRALKANDVLIRIHFCGICHSDIHEISNDWNESIYPMVPGHEITGFVEQVGSNVKRFQIGDSVGVGCMVDSCRNCKPCQMGFEQHCTAGVSYTYNSTEVDRKTPTYGGYSNLITVTEHFVFKIPKNLPLDGAAPLLCAGTTTYSALRQHNISKDSRVGVIGLGGLGHIAIKLAVAMGAHVTVIALSESQRSDAIRLGAEVFIVSNDREKLKEAEGSLNFIIDTVPVPHDVAGLLQLLEFQGAFCMIGLSSKPFEIVPLDLILKRLTICGSLIGGIKDTQEMLNFCGQHQIISDIEVIEATPDAIKSAYERLLKGKVKYRFVLDMQNAFK</sequence>
<evidence type="ECO:0000313" key="7">
    <source>
        <dbReference type="EMBL" id="CAF0945673.1"/>
    </source>
</evidence>
<dbReference type="Gene3D" id="3.90.180.10">
    <property type="entry name" value="Medium-chain alcohol dehydrogenases, catalytic domain"/>
    <property type="match status" value="1"/>
</dbReference>
<name>A0A814CQW8_9BILA</name>